<evidence type="ECO:0000259" key="22">
    <source>
        <dbReference type="Pfam" id="PF13193"/>
    </source>
</evidence>
<evidence type="ECO:0000313" key="24">
    <source>
        <dbReference type="Proteomes" id="UP000002058"/>
    </source>
</evidence>
<evidence type="ECO:0000259" key="21">
    <source>
        <dbReference type="Pfam" id="PF00501"/>
    </source>
</evidence>
<keyword evidence="8" id="KW-0551">Lipid droplet</keyword>
<dbReference type="GO" id="GO:0009898">
    <property type="term" value="C:cytoplasmic side of plasma membrane"/>
    <property type="evidence" value="ECO:0007669"/>
    <property type="project" value="TreeGrafter"/>
</dbReference>
<evidence type="ECO:0000256" key="13">
    <source>
        <dbReference type="ARBA" id="ARBA00023055"/>
    </source>
</evidence>
<dbReference type="AlphaFoldDB" id="C4JF67"/>
<keyword evidence="9 20" id="KW-0812">Transmembrane</keyword>
<dbReference type="GO" id="GO:0005778">
    <property type="term" value="C:peroxisomal membrane"/>
    <property type="evidence" value="ECO:0007669"/>
    <property type="project" value="UniProtKB-SubCell"/>
</dbReference>
<dbReference type="HOGENOM" id="CLU_000022_46_3_1"/>
<keyword evidence="11" id="KW-0067">ATP-binding</keyword>
<evidence type="ECO:0000256" key="8">
    <source>
        <dbReference type="ARBA" id="ARBA00022677"/>
    </source>
</evidence>
<dbReference type="InterPro" id="IPR045851">
    <property type="entry name" value="AMP-bd_C_sf"/>
</dbReference>
<evidence type="ECO:0000256" key="20">
    <source>
        <dbReference type="SAM" id="Phobius"/>
    </source>
</evidence>
<evidence type="ECO:0000256" key="5">
    <source>
        <dbReference type="ARBA" id="ARBA00022448"/>
    </source>
</evidence>
<feature type="transmembrane region" description="Helical" evidence="20">
    <location>
        <begin position="21"/>
        <end position="38"/>
    </location>
</feature>
<dbReference type="RefSeq" id="XP_002542773.1">
    <property type="nucleotide sequence ID" value="XM_002542727.1"/>
</dbReference>
<evidence type="ECO:0000256" key="16">
    <source>
        <dbReference type="ARBA" id="ARBA00051585"/>
    </source>
</evidence>
<evidence type="ECO:0000256" key="4">
    <source>
        <dbReference type="ARBA" id="ARBA00006432"/>
    </source>
</evidence>
<keyword evidence="24" id="KW-1185">Reference proteome</keyword>
<dbReference type="GO" id="GO:0005524">
    <property type="term" value="F:ATP binding"/>
    <property type="evidence" value="ECO:0007669"/>
    <property type="project" value="UniProtKB-KW"/>
</dbReference>
<dbReference type="SUPFAM" id="SSF56801">
    <property type="entry name" value="Acetyl-CoA synthetase-like"/>
    <property type="match status" value="1"/>
</dbReference>
<evidence type="ECO:0000313" key="23">
    <source>
        <dbReference type="EMBL" id="EEP77440.1"/>
    </source>
</evidence>
<dbReference type="GO" id="GO:0005811">
    <property type="term" value="C:lipid droplet"/>
    <property type="evidence" value="ECO:0007669"/>
    <property type="project" value="UniProtKB-SubCell"/>
</dbReference>
<dbReference type="FunFam" id="3.30.300.30:FF:000002">
    <property type="entry name" value="Long-chain fatty acid transport protein 1"/>
    <property type="match status" value="1"/>
</dbReference>
<evidence type="ECO:0000256" key="12">
    <source>
        <dbReference type="ARBA" id="ARBA00022989"/>
    </source>
</evidence>
<comment type="catalytic activity">
    <reaction evidence="16">
        <text>a very long-chain fatty acid + ATP + CoA = a very long-chain fatty acyl-CoA + AMP + diphosphate</text>
        <dbReference type="Rhea" id="RHEA:54536"/>
        <dbReference type="ChEBI" id="CHEBI:30616"/>
        <dbReference type="ChEBI" id="CHEBI:33019"/>
        <dbReference type="ChEBI" id="CHEBI:57287"/>
        <dbReference type="ChEBI" id="CHEBI:58950"/>
        <dbReference type="ChEBI" id="CHEBI:138261"/>
        <dbReference type="ChEBI" id="CHEBI:456215"/>
    </reaction>
</comment>
<reference evidence="24" key="1">
    <citation type="journal article" date="2009" name="Genome Res.">
        <title>Comparative genomic analyses of the human fungal pathogens Coccidioides and their relatives.</title>
        <authorList>
            <person name="Sharpton T.J."/>
            <person name="Stajich J.E."/>
            <person name="Rounsley S.D."/>
            <person name="Gardner M.J."/>
            <person name="Wortman J.R."/>
            <person name="Jordar V.S."/>
            <person name="Maiti R."/>
            <person name="Kodira C.D."/>
            <person name="Neafsey D.E."/>
            <person name="Zeng Q."/>
            <person name="Hung C.-Y."/>
            <person name="McMahan C."/>
            <person name="Muszewska A."/>
            <person name="Grynberg M."/>
            <person name="Mandel M.A."/>
            <person name="Kellner E.M."/>
            <person name="Barker B.M."/>
            <person name="Galgiani J.N."/>
            <person name="Orbach M.J."/>
            <person name="Kirkland T.N."/>
            <person name="Cole G.T."/>
            <person name="Henn M.R."/>
            <person name="Birren B.W."/>
            <person name="Taylor J.W."/>
        </authorList>
    </citation>
    <scope>NUCLEOTIDE SEQUENCE [LARGE SCALE GENOMIC DNA]</scope>
    <source>
        <strain evidence="24">UAMH 1704</strain>
    </source>
</reference>
<keyword evidence="7" id="KW-0436">Ligase</keyword>
<dbReference type="VEuPathDB" id="FungiDB:UREG_02289"/>
<evidence type="ECO:0000256" key="18">
    <source>
        <dbReference type="ARBA" id="ARBA00068795"/>
    </source>
</evidence>
<evidence type="ECO:0000256" key="19">
    <source>
        <dbReference type="ARBA" id="ARBA00078285"/>
    </source>
</evidence>
<dbReference type="FunFam" id="3.40.50.12780:FF:000019">
    <property type="entry name" value="Long-chain fatty acid transporter"/>
    <property type="match status" value="1"/>
</dbReference>
<evidence type="ECO:0000256" key="2">
    <source>
        <dbReference type="ARBA" id="ARBA00004585"/>
    </source>
</evidence>
<dbReference type="KEGG" id="ure:UREG_02289"/>
<dbReference type="OrthoDB" id="10253869at2759"/>
<dbReference type="InterPro" id="IPR042099">
    <property type="entry name" value="ANL_N_sf"/>
</dbReference>
<dbReference type="Pfam" id="PF13193">
    <property type="entry name" value="AMP-binding_C"/>
    <property type="match status" value="1"/>
</dbReference>
<name>C4JF67_UNCRE</name>
<evidence type="ECO:0000256" key="3">
    <source>
        <dbReference type="ARBA" id="ARBA00004651"/>
    </source>
</evidence>
<dbReference type="PANTHER" id="PTHR43107:SF15">
    <property type="entry name" value="FATTY ACID TRANSPORT PROTEIN 3, ISOFORM A"/>
    <property type="match status" value="1"/>
</dbReference>
<dbReference type="InParanoid" id="C4JF67"/>
<dbReference type="Proteomes" id="UP000002058">
    <property type="component" value="Unassembled WGS sequence"/>
</dbReference>
<dbReference type="InterPro" id="IPR000873">
    <property type="entry name" value="AMP-dep_synth/lig_dom"/>
</dbReference>
<dbReference type="Gene3D" id="3.30.300.30">
    <property type="match status" value="1"/>
</dbReference>
<keyword evidence="15" id="KW-0576">Peroxisome</keyword>
<evidence type="ECO:0000256" key="15">
    <source>
        <dbReference type="ARBA" id="ARBA00023140"/>
    </source>
</evidence>
<keyword evidence="10" id="KW-0547">Nucleotide-binding</keyword>
<sequence>MVEPYSAVCVQIVRSLKGFRAMPLSFTVPAATTLLAYLNARWSMFYDAKLINAVATAVVRRFLRIRNGRGNLFYALEEHALSAKSAQRPFLVYQGKIWTFKETYETVLRYGTWLKQVHQVKPGDVVAMDFMNSPTFVFMWMGLWSIGAIPSMINYNLAKAPLEHCVRICDTKLLVVDGELRPLFPPEQLAAFSAPDFRKGGGSVEVVIHDDELESQIMQMEPTRAPDSDRANQEVNSTCMFIYTSGTTGLPKAAIINWGKAMTAATFIYLTMGLRQTDRVYTCMPLYHSTAGLLGYMACLLKGSSLAIGRKFSARNFWNEVRENDATVVQYVGETLRYLLATTPQIDPITGENMDQKHNVRMAYGNGLRPDVWNRFKERFGIDTIAELYGATEGLSMSLNLSRNNYSTGAIGRNGALGNFILSISSTIIELDPITELPRRDPKTGLCVQAVRGEPGELLYAVDAANIKDTFPGYVGNQEANNKKIIRDVRKKGDAWYRTGDMIRWYPSGLWYFSDRIGDTFRWRSENVSTNEVSEVLGNHPDIHEANVYGVEVPHHDGRAGCAAIIFKEQAQNPNSDAVLEPPEKVLRSLASHASAGLPKYAVPLFLRVTSSMQSTGNNKQQKSLLRTEGVNPTLLRNSKSADQLYWLKNGTYMPFGQREWDELNGGKVRL</sequence>
<dbReference type="PROSITE" id="PS00455">
    <property type="entry name" value="AMP_BINDING"/>
    <property type="match status" value="1"/>
</dbReference>
<dbReference type="Gene3D" id="3.40.50.12780">
    <property type="entry name" value="N-terminal domain of ligase-like"/>
    <property type="match status" value="1"/>
</dbReference>
<evidence type="ECO:0000256" key="7">
    <source>
        <dbReference type="ARBA" id="ARBA00022598"/>
    </source>
</evidence>
<dbReference type="InterPro" id="IPR020845">
    <property type="entry name" value="AMP-binding_CS"/>
</dbReference>
<evidence type="ECO:0000256" key="10">
    <source>
        <dbReference type="ARBA" id="ARBA00022741"/>
    </source>
</evidence>
<dbReference type="GO" id="GO:0004467">
    <property type="term" value="F:long-chain fatty acid-CoA ligase activity"/>
    <property type="evidence" value="ECO:0007669"/>
    <property type="project" value="TreeGrafter"/>
</dbReference>
<dbReference type="GO" id="GO:0005324">
    <property type="term" value="F:long-chain fatty acid transmembrane transporter activity"/>
    <property type="evidence" value="ECO:0007669"/>
    <property type="project" value="TreeGrafter"/>
</dbReference>
<evidence type="ECO:0000256" key="9">
    <source>
        <dbReference type="ARBA" id="ARBA00022692"/>
    </source>
</evidence>
<dbReference type="STRING" id="336963.C4JF67"/>
<protein>
    <recommendedName>
        <fullName evidence="18">Very long-chain fatty acid transport protein</fullName>
    </recommendedName>
    <alternativeName>
        <fullName evidence="19">Very-long-chain acyl-CoA synthetase</fullName>
    </alternativeName>
</protein>
<keyword evidence="14 20" id="KW-0472">Membrane</keyword>
<feature type="domain" description="AMP-binding enzyme C-terminal" evidence="22">
    <location>
        <begin position="532"/>
        <end position="620"/>
    </location>
</feature>
<dbReference type="GeneID" id="8441568"/>
<evidence type="ECO:0000256" key="1">
    <source>
        <dbReference type="ARBA" id="ARBA00004502"/>
    </source>
</evidence>
<dbReference type="FunCoup" id="C4JF67">
    <property type="interactions" value="101"/>
</dbReference>
<gene>
    <name evidence="23" type="ORF">UREG_02289</name>
</gene>
<feature type="transmembrane region" description="Helical" evidence="20">
    <location>
        <begin position="137"/>
        <end position="157"/>
    </location>
</feature>
<comment type="similarity">
    <text evidence="4">Belongs to the ATP-dependent AMP-binding enzyme family.</text>
</comment>
<proteinExistence type="inferred from homology"/>
<keyword evidence="6" id="KW-1003">Cell membrane</keyword>
<dbReference type="Pfam" id="PF00501">
    <property type="entry name" value="AMP-binding"/>
    <property type="match status" value="1"/>
</dbReference>
<dbReference type="EMBL" id="CH476615">
    <property type="protein sequence ID" value="EEP77440.1"/>
    <property type="molecule type" value="Genomic_DNA"/>
</dbReference>
<dbReference type="PANTHER" id="PTHR43107">
    <property type="entry name" value="LONG-CHAIN FATTY ACID TRANSPORT PROTEIN"/>
    <property type="match status" value="1"/>
</dbReference>
<keyword evidence="13" id="KW-0445">Lipid transport</keyword>
<keyword evidence="5" id="KW-0813">Transport</keyword>
<feature type="domain" description="AMP-dependent synthetase/ligase" evidence="21">
    <location>
        <begin position="83"/>
        <end position="413"/>
    </location>
</feature>
<comment type="subcellular location">
    <subcellularLocation>
        <location evidence="3">Cell membrane</location>
        <topology evidence="3">Multi-pass membrane protein</topology>
    </subcellularLocation>
    <subcellularLocation>
        <location evidence="1">Lipid droplet</location>
    </subcellularLocation>
    <subcellularLocation>
        <location evidence="2">Peroxisome membrane</location>
        <topology evidence="2">Multi-pass membrane protein</topology>
    </subcellularLocation>
</comment>
<dbReference type="OMA" id="THCIRTS"/>
<evidence type="ECO:0000256" key="17">
    <source>
        <dbReference type="ARBA" id="ARBA00060276"/>
    </source>
</evidence>
<evidence type="ECO:0000256" key="14">
    <source>
        <dbReference type="ARBA" id="ARBA00023136"/>
    </source>
</evidence>
<dbReference type="GO" id="GO:0044539">
    <property type="term" value="P:long-chain fatty acid import into cell"/>
    <property type="evidence" value="ECO:0007669"/>
    <property type="project" value="TreeGrafter"/>
</dbReference>
<comment type="function">
    <text evidence="17">Acyl-CoA synthetase required for both the import of long chain fatty acids (LCFAs) (C14-C18) and the activation very long chain fatty acids (VLCFAs) (C20-C26) by esterification of the fatty acids into metabolically active CoA-thioesters for subsequent degradation or incorporation into phospholipids. The transport and fatty acyl-CoA synthetase activities are genetically separable and are thus independent activities. Esterifies VLCFAs in the peroxisome matrix. The VLCFAs are actively transported into peroxisomes by a PXA1-PXA2 heterodimeric transporter in the peroxisomal membrane.</text>
</comment>
<evidence type="ECO:0000256" key="6">
    <source>
        <dbReference type="ARBA" id="ARBA00022475"/>
    </source>
</evidence>
<evidence type="ECO:0000256" key="11">
    <source>
        <dbReference type="ARBA" id="ARBA00022840"/>
    </source>
</evidence>
<accession>C4JF67</accession>
<organism evidence="23 24">
    <name type="scientific">Uncinocarpus reesii (strain UAMH 1704)</name>
    <dbReference type="NCBI Taxonomy" id="336963"/>
    <lineage>
        <taxon>Eukaryota</taxon>
        <taxon>Fungi</taxon>
        <taxon>Dikarya</taxon>
        <taxon>Ascomycota</taxon>
        <taxon>Pezizomycotina</taxon>
        <taxon>Eurotiomycetes</taxon>
        <taxon>Eurotiomycetidae</taxon>
        <taxon>Onygenales</taxon>
        <taxon>Onygenaceae</taxon>
        <taxon>Uncinocarpus</taxon>
    </lineage>
</organism>
<dbReference type="InterPro" id="IPR025110">
    <property type="entry name" value="AMP-bd_C"/>
</dbReference>
<keyword evidence="12 20" id="KW-1133">Transmembrane helix</keyword>
<dbReference type="eggNOG" id="KOG1179">
    <property type="taxonomic scope" value="Eukaryota"/>
</dbReference>